<name>A0A0C3PQI3_PISTI</name>
<accession>A0A0C3PQI3</accession>
<dbReference type="EMBL" id="KN831950">
    <property type="protein sequence ID" value="KIO11261.1"/>
    <property type="molecule type" value="Genomic_DNA"/>
</dbReference>
<gene>
    <name evidence="1" type="ORF">M404DRAFT_838823</name>
</gene>
<protein>
    <submittedName>
        <fullName evidence="1">Uncharacterized protein</fullName>
    </submittedName>
</protein>
<dbReference type="AlphaFoldDB" id="A0A0C3PQI3"/>
<evidence type="ECO:0000313" key="1">
    <source>
        <dbReference type="EMBL" id="KIO11261.1"/>
    </source>
</evidence>
<proteinExistence type="predicted"/>
<keyword evidence="2" id="KW-1185">Reference proteome</keyword>
<reference evidence="2" key="2">
    <citation type="submission" date="2015-01" db="EMBL/GenBank/DDBJ databases">
        <title>Evolutionary Origins and Diversification of the Mycorrhizal Mutualists.</title>
        <authorList>
            <consortium name="DOE Joint Genome Institute"/>
            <consortium name="Mycorrhizal Genomics Consortium"/>
            <person name="Kohler A."/>
            <person name="Kuo A."/>
            <person name="Nagy L.G."/>
            <person name="Floudas D."/>
            <person name="Copeland A."/>
            <person name="Barry K.W."/>
            <person name="Cichocki N."/>
            <person name="Veneault-Fourrey C."/>
            <person name="LaButti K."/>
            <person name="Lindquist E.A."/>
            <person name="Lipzen A."/>
            <person name="Lundell T."/>
            <person name="Morin E."/>
            <person name="Murat C."/>
            <person name="Riley R."/>
            <person name="Ohm R."/>
            <person name="Sun H."/>
            <person name="Tunlid A."/>
            <person name="Henrissat B."/>
            <person name="Grigoriev I.V."/>
            <person name="Hibbett D.S."/>
            <person name="Martin F."/>
        </authorList>
    </citation>
    <scope>NUCLEOTIDE SEQUENCE [LARGE SCALE GENOMIC DNA]</scope>
    <source>
        <strain evidence="2">Marx 270</strain>
    </source>
</reference>
<reference evidence="1 2" key="1">
    <citation type="submission" date="2014-04" db="EMBL/GenBank/DDBJ databases">
        <authorList>
            <consortium name="DOE Joint Genome Institute"/>
            <person name="Kuo A."/>
            <person name="Kohler A."/>
            <person name="Costa M.D."/>
            <person name="Nagy L.G."/>
            <person name="Floudas D."/>
            <person name="Copeland A."/>
            <person name="Barry K.W."/>
            <person name="Cichocki N."/>
            <person name="Veneault-Fourrey C."/>
            <person name="LaButti K."/>
            <person name="Lindquist E.A."/>
            <person name="Lipzen A."/>
            <person name="Lundell T."/>
            <person name="Morin E."/>
            <person name="Murat C."/>
            <person name="Sun H."/>
            <person name="Tunlid A."/>
            <person name="Henrissat B."/>
            <person name="Grigoriev I.V."/>
            <person name="Hibbett D.S."/>
            <person name="Martin F."/>
            <person name="Nordberg H.P."/>
            <person name="Cantor M.N."/>
            <person name="Hua S.X."/>
        </authorList>
    </citation>
    <scope>NUCLEOTIDE SEQUENCE [LARGE SCALE GENOMIC DNA]</scope>
    <source>
        <strain evidence="1 2">Marx 270</strain>
    </source>
</reference>
<sequence length="141" mass="15842">MVALSVKKVPIRKSVRFGFPRSPMSLLGQSIFRSGSPANLPALWSWFYHLPHESCPVINHLTMRRILPLRHTAISITEIHLPRSSIRNARTKPTISYSPSKVPWVSIWNGGLCGKRVPLSVGQPWSNYVIARLFCLSISAI</sequence>
<evidence type="ECO:0000313" key="2">
    <source>
        <dbReference type="Proteomes" id="UP000054217"/>
    </source>
</evidence>
<organism evidence="1 2">
    <name type="scientific">Pisolithus tinctorius Marx 270</name>
    <dbReference type="NCBI Taxonomy" id="870435"/>
    <lineage>
        <taxon>Eukaryota</taxon>
        <taxon>Fungi</taxon>
        <taxon>Dikarya</taxon>
        <taxon>Basidiomycota</taxon>
        <taxon>Agaricomycotina</taxon>
        <taxon>Agaricomycetes</taxon>
        <taxon>Agaricomycetidae</taxon>
        <taxon>Boletales</taxon>
        <taxon>Sclerodermatineae</taxon>
        <taxon>Pisolithaceae</taxon>
        <taxon>Pisolithus</taxon>
    </lineage>
</organism>
<dbReference type="Proteomes" id="UP000054217">
    <property type="component" value="Unassembled WGS sequence"/>
</dbReference>
<dbReference type="HOGENOM" id="CLU_1826064_0_0_1"/>
<dbReference type="InParanoid" id="A0A0C3PQI3"/>